<dbReference type="RefSeq" id="WP_073062026.1">
    <property type="nucleotide sequence ID" value="NZ_FQWT01000002.1"/>
</dbReference>
<dbReference type="STRING" id="421058.SAMN05421866_1846"/>
<name>A0A1M5PJT9_9FLAO</name>
<reference evidence="2" key="1">
    <citation type="submission" date="2016-11" db="EMBL/GenBank/DDBJ databases">
        <authorList>
            <person name="Varghese N."/>
            <person name="Submissions S."/>
        </authorList>
    </citation>
    <scope>NUCLEOTIDE SEQUENCE [LARGE SCALE GENOMIC DNA]</scope>
    <source>
        <strain evidence="2">DSM 19055</strain>
    </source>
</reference>
<protein>
    <recommendedName>
        <fullName evidence="3">Metallo-peptidase family M12B Reprolysin-like</fullName>
    </recommendedName>
</protein>
<dbReference type="SUPFAM" id="SSF55486">
    <property type="entry name" value="Metalloproteases ('zincins'), catalytic domain"/>
    <property type="match status" value="1"/>
</dbReference>
<evidence type="ECO:0000313" key="2">
    <source>
        <dbReference type="Proteomes" id="UP000184047"/>
    </source>
</evidence>
<gene>
    <name evidence="1" type="ORF">SAMN05421866_1846</name>
</gene>
<dbReference type="Proteomes" id="UP000184047">
    <property type="component" value="Unassembled WGS sequence"/>
</dbReference>
<accession>A0A1M5PJT9</accession>
<dbReference type="AlphaFoldDB" id="A0A1M5PJT9"/>
<sequence>MKNIDIRYPVDIGIADIDVHKTNKKKVFITSANYYVKVRTKSTYNGEFGFDWIDVEPSSGDIQKIQDISFSDLKYFYKKPANINNPRDLGNIVEAGTDPTGAKDVIKENYKIIESGKKVDIPWILIKPGESIELSLEINLTTTAAITSEAISIMGDEFYDFEIISGTKSGNKTEKSLTADKEILTLKVKCLKESPEKEYNIVQESPGSVPFTVGGFKMMENKIQKIKFRVIALVSSDSSPATKAKDIFQKFVKADIMKYLNTNSLNQAGYEVEIDNQAMFDSLATATIDDYYYAFDKTDWTNKKYFGKKGTDDILAENKKDVGGPDESNDLDNIVYKEYLKKLKTNKLDYNGGIIILSEYPSSGTTGAFSRTSPLNHYKLFVYSTNLEHVSTYAHEIGHMLGLPHLFYLTLEKDSYEIDRARIIGNGLPETNSKYIPGVLKRLQDVESSSVDYFADISFTAEKATLSKAIDNFIKYQQKHHDDTKKLRDDVILKFKAFPDSYKVTPQYTKAEYIALCNKIMKECQDLITEEKKPKEEITVKSIPGYFTLEPKCYFLKKDYIILLKQKYEYLKLVIKQVHDNNLMFEQYKTQNLMDYSTTRIRFLHNQIKIMRDDLKNYQDVEKLSIAPKAPVKKKSK</sequence>
<evidence type="ECO:0008006" key="3">
    <source>
        <dbReference type="Google" id="ProtNLM"/>
    </source>
</evidence>
<organism evidence="1 2">
    <name type="scientific">Chryseobacterium oranimense</name>
    <dbReference type="NCBI Taxonomy" id="421058"/>
    <lineage>
        <taxon>Bacteria</taxon>
        <taxon>Pseudomonadati</taxon>
        <taxon>Bacteroidota</taxon>
        <taxon>Flavobacteriia</taxon>
        <taxon>Flavobacteriales</taxon>
        <taxon>Weeksellaceae</taxon>
        <taxon>Chryseobacterium group</taxon>
        <taxon>Chryseobacterium</taxon>
    </lineage>
</organism>
<dbReference type="OrthoDB" id="6717961at2"/>
<keyword evidence="2" id="KW-1185">Reference proteome</keyword>
<dbReference type="EMBL" id="FQWT01000002">
    <property type="protein sequence ID" value="SHH02034.1"/>
    <property type="molecule type" value="Genomic_DNA"/>
</dbReference>
<proteinExistence type="predicted"/>
<evidence type="ECO:0000313" key="1">
    <source>
        <dbReference type="EMBL" id="SHH02034.1"/>
    </source>
</evidence>